<keyword evidence="1" id="KW-1133">Transmembrane helix</keyword>
<dbReference type="Proteomes" id="UP000800036">
    <property type="component" value="Unassembled WGS sequence"/>
</dbReference>
<evidence type="ECO:0000313" key="3">
    <source>
        <dbReference type="Proteomes" id="UP000800036"/>
    </source>
</evidence>
<evidence type="ECO:0000256" key="1">
    <source>
        <dbReference type="SAM" id="Phobius"/>
    </source>
</evidence>
<sequence>PFSPYLDDTGALSNSIICPRYAESDISDTPTSPASIESFDILDSIAWRRGYMSHDTGDGRRKAIDVLRRRWRKNRARIVAVILLFTLFVVGCAVGGWAVVRH</sequence>
<feature type="non-terminal residue" evidence="2">
    <location>
        <position position="102"/>
    </location>
</feature>
<organism evidence="2 3">
    <name type="scientific">Bimuria novae-zelandiae CBS 107.79</name>
    <dbReference type="NCBI Taxonomy" id="1447943"/>
    <lineage>
        <taxon>Eukaryota</taxon>
        <taxon>Fungi</taxon>
        <taxon>Dikarya</taxon>
        <taxon>Ascomycota</taxon>
        <taxon>Pezizomycotina</taxon>
        <taxon>Dothideomycetes</taxon>
        <taxon>Pleosporomycetidae</taxon>
        <taxon>Pleosporales</taxon>
        <taxon>Massarineae</taxon>
        <taxon>Didymosphaeriaceae</taxon>
        <taxon>Bimuria</taxon>
    </lineage>
</organism>
<protein>
    <submittedName>
        <fullName evidence="2">Uncharacterized protein</fullName>
    </submittedName>
</protein>
<keyword evidence="1" id="KW-0472">Membrane</keyword>
<keyword evidence="1" id="KW-0812">Transmembrane</keyword>
<evidence type="ECO:0000313" key="2">
    <source>
        <dbReference type="EMBL" id="KAF1966893.1"/>
    </source>
</evidence>
<keyword evidence="3" id="KW-1185">Reference proteome</keyword>
<feature type="non-terminal residue" evidence="2">
    <location>
        <position position="1"/>
    </location>
</feature>
<name>A0A6A5UNU2_9PLEO</name>
<accession>A0A6A5UNU2</accession>
<dbReference type="EMBL" id="ML976739">
    <property type="protein sequence ID" value="KAF1966893.1"/>
    <property type="molecule type" value="Genomic_DNA"/>
</dbReference>
<dbReference type="AlphaFoldDB" id="A0A6A5UNU2"/>
<reference evidence="2" key="1">
    <citation type="journal article" date="2020" name="Stud. Mycol.">
        <title>101 Dothideomycetes genomes: a test case for predicting lifestyles and emergence of pathogens.</title>
        <authorList>
            <person name="Haridas S."/>
            <person name="Albert R."/>
            <person name="Binder M."/>
            <person name="Bloem J."/>
            <person name="Labutti K."/>
            <person name="Salamov A."/>
            <person name="Andreopoulos B."/>
            <person name="Baker S."/>
            <person name="Barry K."/>
            <person name="Bills G."/>
            <person name="Bluhm B."/>
            <person name="Cannon C."/>
            <person name="Castanera R."/>
            <person name="Culley D."/>
            <person name="Daum C."/>
            <person name="Ezra D."/>
            <person name="Gonzalez J."/>
            <person name="Henrissat B."/>
            <person name="Kuo A."/>
            <person name="Liang C."/>
            <person name="Lipzen A."/>
            <person name="Lutzoni F."/>
            <person name="Magnuson J."/>
            <person name="Mondo S."/>
            <person name="Nolan M."/>
            <person name="Ohm R."/>
            <person name="Pangilinan J."/>
            <person name="Park H.-J."/>
            <person name="Ramirez L."/>
            <person name="Alfaro M."/>
            <person name="Sun H."/>
            <person name="Tritt A."/>
            <person name="Yoshinaga Y."/>
            <person name="Zwiers L.-H."/>
            <person name="Turgeon B."/>
            <person name="Goodwin S."/>
            <person name="Spatafora J."/>
            <person name="Crous P."/>
            <person name="Grigoriev I."/>
        </authorList>
    </citation>
    <scope>NUCLEOTIDE SEQUENCE</scope>
    <source>
        <strain evidence="2">CBS 107.79</strain>
    </source>
</reference>
<gene>
    <name evidence="2" type="ORF">BU23DRAFT_378640</name>
</gene>
<dbReference type="OrthoDB" id="3686095at2759"/>
<proteinExistence type="predicted"/>
<feature type="transmembrane region" description="Helical" evidence="1">
    <location>
        <begin position="78"/>
        <end position="100"/>
    </location>
</feature>